<dbReference type="Pfam" id="PF13968">
    <property type="entry name" value="DUF4220"/>
    <property type="match status" value="1"/>
</dbReference>
<name>A0A835D3G7_TETSI</name>
<feature type="signal peptide" evidence="2">
    <location>
        <begin position="1"/>
        <end position="17"/>
    </location>
</feature>
<dbReference type="AlphaFoldDB" id="A0A835D3G7"/>
<evidence type="ECO:0000313" key="5">
    <source>
        <dbReference type="Proteomes" id="UP000655225"/>
    </source>
</evidence>
<accession>A0A835D3G7</accession>
<dbReference type="Pfam" id="PF04578">
    <property type="entry name" value="DUF594"/>
    <property type="match status" value="1"/>
</dbReference>
<reference evidence="4 5" key="1">
    <citation type="submission" date="2020-04" db="EMBL/GenBank/DDBJ databases">
        <title>Plant Genome Project.</title>
        <authorList>
            <person name="Zhang R.-G."/>
        </authorList>
    </citation>
    <scope>NUCLEOTIDE SEQUENCE [LARGE SCALE GENOMIC DNA]</scope>
    <source>
        <strain evidence="4">YNK0</strain>
        <tissue evidence="4">Leaf</tissue>
    </source>
</reference>
<feature type="transmembrane region" description="Helical" evidence="1">
    <location>
        <begin position="33"/>
        <end position="50"/>
    </location>
</feature>
<organism evidence="4 5">
    <name type="scientific">Tetracentron sinense</name>
    <name type="common">Spur-leaf</name>
    <dbReference type="NCBI Taxonomy" id="13715"/>
    <lineage>
        <taxon>Eukaryota</taxon>
        <taxon>Viridiplantae</taxon>
        <taxon>Streptophyta</taxon>
        <taxon>Embryophyta</taxon>
        <taxon>Tracheophyta</taxon>
        <taxon>Spermatophyta</taxon>
        <taxon>Magnoliopsida</taxon>
        <taxon>Trochodendrales</taxon>
        <taxon>Trochodendraceae</taxon>
        <taxon>Tetracentron</taxon>
    </lineage>
</organism>
<evidence type="ECO:0000256" key="1">
    <source>
        <dbReference type="SAM" id="Phobius"/>
    </source>
</evidence>
<sequence>MILWVATVSLGILFSKGDSIGPDHSLDPNDVLTAFWAPFLLLHTITAYSLEDNELWFRHLLGLIFQFLVAFYVFIRSWTGSKILFLSIPMFVAGVIKYGERTWVLRSASSQQFRDNMLTSPDPGPNYAKFIEEYTSKEAEGYIVTVDRVQDAHDLDRSHSISTNHMINTDVEILADAHYFFETFKRLFADLILSFQETQNSQTYFLECSCEKAFKVVELELGYMYDALYTKSTVVYTQTGCILRLITFSSTVSTFVAFARENVSTELKDLIFQQLIEKAKELKEKGENIVVRKQLCTRRDALIQENENFREFIATEFDQIILLWHIATDLCYYSNTDPPSSPKTSPKCEMTMLVSEYMLYLLVMSPFMLPNGIGQIRFRDTCAEAMNFFKERTSITDRNKACRTLHQVDTKVLPSEVKGDRSKPVLFDACRLAKLLQELGAERKWETMSDVWVELLFDAASQCRGNYHAQQLRQGGELLTHVWLLMAHLGLTEKIQISKGYVRAKLNIG</sequence>
<evidence type="ECO:0000259" key="3">
    <source>
        <dbReference type="Pfam" id="PF13968"/>
    </source>
</evidence>
<dbReference type="Proteomes" id="UP000655225">
    <property type="component" value="Unassembled WGS sequence"/>
</dbReference>
<dbReference type="InterPro" id="IPR007658">
    <property type="entry name" value="DUF594"/>
</dbReference>
<evidence type="ECO:0000313" key="4">
    <source>
        <dbReference type="EMBL" id="KAF8389223.1"/>
    </source>
</evidence>
<keyword evidence="1" id="KW-1133">Transmembrane helix</keyword>
<keyword evidence="5" id="KW-1185">Reference proteome</keyword>
<proteinExistence type="predicted"/>
<dbReference type="PANTHER" id="PTHR31325">
    <property type="entry name" value="OS01G0798800 PROTEIN-RELATED"/>
    <property type="match status" value="1"/>
</dbReference>
<keyword evidence="2" id="KW-0732">Signal</keyword>
<dbReference type="InterPro" id="IPR025315">
    <property type="entry name" value="DUF4220"/>
</dbReference>
<keyword evidence="1" id="KW-0472">Membrane</keyword>
<evidence type="ECO:0000256" key="2">
    <source>
        <dbReference type="SAM" id="SignalP"/>
    </source>
</evidence>
<keyword evidence="1" id="KW-0812">Transmembrane</keyword>
<gene>
    <name evidence="4" type="ORF">HHK36_025916</name>
</gene>
<feature type="chain" id="PRO_5033028300" description="DUF4220 domain-containing protein" evidence="2">
    <location>
        <begin position="18"/>
        <end position="509"/>
    </location>
</feature>
<dbReference type="OMA" id="CCESESD"/>
<feature type="transmembrane region" description="Helical" evidence="1">
    <location>
        <begin position="57"/>
        <end position="75"/>
    </location>
</feature>
<dbReference type="OrthoDB" id="1689146at2759"/>
<protein>
    <recommendedName>
        <fullName evidence="3">DUF4220 domain-containing protein</fullName>
    </recommendedName>
</protein>
<feature type="domain" description="DUF4220" evidence="3">
    <location>
        <begin position="4"/>
        <end position="260"/>
    </location>
</feature>
<dbReference type="EMBL" id="JABCRI010000019">
    <property type="protein sequence ID" value="KAF8389223.1"/>
    <property type="molecule type" value="Genomic_DNA"/>
</dbReference>
<comment type="caution">
    <text evidence="4">The sequence shown here is derived from an EMBL/GenBank/DDBJ whole genome shotgun (WGS) entry which is preliminary data.</text>
</comment>